<keyword evidence="1" id="KW-0560">Oxidoreductase</keyword>
<dbReference type="InterPro" id="IPR001509">
    <property type="entry name" value="Epimerase_deHydtase"/>
</dbReference>
<dbReference type="GO" id="GO:0016616">
    <property type="term" value="F:oxidoreductase activity, acting on the CH-OH group of donors, NAD or NADP as acceptor"/>
    <property type="evidence" value="ECO:0007669"/>
    <property type="project" value="TreeGrafter"/>
</dbReference>
<evidence type="ECO:0000256" key="2">
    <source>
        <dbReference type="ARBA" id="ARBA00023445"/>
    </source>
</evidence>
<dbReference type="Gene3D" id="3.40.50.720">
    <property type="entry name" value="NAD(P)-binding Rossmann-like Domain"/>
    <property type="match status" value="1"/>
</dbReference>
<name>A0A8T9C6D4_9HELO</name>
<organism evidence="4 5">
    <name type="scientific">Lachnellula suecica</name>
    <dbReference type="NCBI Taxonomy" id="602035"/>
    <lineage>
        <taxon>Eukaryota</taxon>
        <taxon>Fungi</taxon>
        <taxon>Dikarya</taxon>
        <taxon>Ascomycota</taxon>
        <taxon>Pezizomycotina</taxon>
        <taxon>Leotiomycetes</taxon>
        <taxon>Helotiales</taxon>
        <taxon>Lachnaceae</taxon>
        <taxon>Lachnellula</taxon>
    </lineage>
</organism>
<proteinExistence type="inferred from homology"/>
<gene>
    <name evidence="4" type="primary">ALD2</name>
    <name evidence="4" type="ORF">LSUE1_G007231</name>
</gene>
<dbReference type="FunFam" id="3.40.50.720:FF:000426">
    <property type="entry name" value="Aldehyde reductase 2"/>
    <property type="match status" value="1"/>
</dbReference>
<dbReference type="InterPro" id="IPR036291">
    <property type="entry name" value="NAD(P)-bd_dom_sf"/>
</dbReference>
<dbReference type="EMBL" id="QGMK01000523">
    <property type="protein sequence ID" value="TVY81218.1"/>
    <property type="molecule type" value="Genomic_DNA"/>
</dbReference>
<comment type="similarity">
    <text evidence="2">Belongs to the NAD(P)-dependent epimerase/dehydratase family. Dihydroflavonol-4-reductase subfamily.</text>
</comment>
<dbReference type="SUPFAM" id="SSF51735">
    <property type="entry name" value="NAD(P)-binding Rossmann-fold domains"/>
    <property type="match status" value="1"/>
</dbReference>
<dbReference type="Pfam" id="PF01370">
    <property type="entry name" value="Epimerase"/>
    <property type="match status" value="1"/>
</dbReference>
<dbReference type="PANTHER" id="PTHR10366:SF562">
    <property type="entry name" value="ALDEHYDE REDUCTASE II (AFU_ORTHOLOGUE AFUA_1G11360)"/>
    <property type="match status" value="1"/>
</dbReference>
<comment type="caution">
    <text evidence="4">The sequence shown here is derived from an EMBL/GenBank/DDBJ whole genome shotgun (WGS) entry which is preliminary data.</text>
</comment>
<evidence type="ECO:0000313" key="5">
    <source>
        <dbReference type="Proteomes" id="UP000469558"/>
    </source>
</evidence>
<evidence type="ECO:0000259" key="3">
    <source>
        <dbReference type="Pfam" id="PF01370"/>
    </source>
</evidence>
<keyword evidence="5" id="KW-1185">Reference proteome</keyword>
<sequence>MASAPAIPKGSLVLVTGCNGYIGSNVVDQFLEAGYRVRGTTRSTSKVQGLSALWEKKFGPGQFEVATVGDMSEEGVFDEAVKGVSAVVHVASILTFDPDPNKVIPQVLAGMKGILNSAANEPSVKRFVATSSSTAASAPIPGKKFHMGTDTWNQSDIDKAWAPPPIKEDRAWAVYGASKAQGEKLIWEFVKEKKPHFVVNTVLPNCNFGTILDKNLSASTGDFARSLFKGEKQTLPPQYFIDVQDNARLHVAAAINADVQNERLYAFATPFNWNDVLRIYRRLRPDQKFIDDYQDDEKDRDISTVANERALELLKGMGRPGWTTLEESLKNNIEGM</sequence>
<reference evidence="4 5" key="1">
    <citation type="submission" date="2018-05" db="EMBL/GenBank/DDBJ databases">
        <title>Genome sequencing and assembly of the regulated plant pathogen Lachnellula willkommii and related sister species for the development of diagnostic species identification markers.</title>
        <authorList>
            <person name="Giroux E."/>
            <person name="Bilodeau G."/>
        </authorList>
    </citation>
    <scope>NUCLEOTIDE SEQUENCE [LARGE SCALE GENOMIC DNA]</scope>
    <source>
        <strain evidence="4 5">CBS 268.59</strain>
    </source>
</reference>
<dbReference type="OrthoDB" id="2735536at2759"/>
<protein>
    <submittedName>
        <fullName evidence="4">Aldehyde reductase</fullName>
    </submittedName>
</protein>
<accession>A0A8T9C6D4</accession>
<feature type="domain" description="NAD-dependent epimerase/dehydratase" evidence="3">
    <location>
        <begin position="13"/>
        <end position="205"/>
    </location>
</feature>
<dbReference type="Proteomes" id="UP000469558">
    <property type="component" value="Unassembled WGS sequence"/>
</dbReference>
<dbReference type="InterPro" id="IPR050425">
    <property type="entry name" value="NAD(P)_dehydrat-like"/>
</dbReference>
<dbReference type="PANTHER" id="PTHR10366">
    <property type="entry name" value="NAD DEPENDENT EPIMERASE/DEHYDRATASE"/>
    <property type="match status" value="1"/>
</dbReference>
<evidence type="ECO:0000256" key="1">
    <source>
        <dbReference type="ARBA" id="ARBA00023002"/>
    </source>
</evidence>
<evidence type="ECO:0000313" key="4">
    <source>
        <dbReference type="EMBL" id="TVY81218.1"/>
    </source>
</evidence>
<dbReference type="AlphaFoldDB" id="A0A8T9C6D4"/>